<reference evidence="1 2" key="1">
    <citation type="submission" date="2020-05" db="EMBL/GenBank/DDBJ databases">
        <title>Draft genome sequence of Desulfovibrio sp. strain HN2T.</title>
        <authorList>
            <person name="Ueno A."/>
            <person name="Tamazawa S."/>
            <person name="Tamamura S."/>
            <person name="Murakami T."/>
            <person name="Kiyama T."/>
            <person name="Inomata H."/>
            <person name="Amano Y."/>
            <person name="Miyakawa K."/>
            <person name="Tamaki H."/>
            <person name="Naganuma T."/>
            <person name="Kaneko K."/>
        </authorList>
    </citation>
    <scope>NUCLEOTIDE SEQUENCE [LARGE SCALE GENOMIC DNA]</scope>
    <source>
        <strain evidence="1 2">HN2</strain>
    </source>
</reference>
<dbReference type="AlphaFoldDB" id="A0A7J0BKR5"/>
<gene>
    <name evidence="1" type="ORF">DSM101010T_21570</name>
</gene>
<dbReference type="EMBL" id="BLVO01000013">
    <property type="protein sequence ID" value="GFM33792.1"/>
    <property type="molecule type" value="Genomic_DNA"/>
</dbReference>
<organism evidence="1 2">
    <name type="scientific">Desulfovibrio subterraneus</name>
    <dbReference type="NCBI Taxonomy" id="2718620"/>
    <lineage>
        <taxon>Bacteria</taxon>
        <taxon>Pseudomonadati</taxon>
        <taxon>Thermodesulfobacteriota</taxon>
        <taxon>Desulfovibrionia</taxon>
        <taxon>Desulfovibrionales</taxon>
        <taxon>Desulfovibrionaceae</taxon>
        <taxon>Desulfovibrio</taxon>
    </lineage>
</organism>
<name>A0A7J0BKR5_9BACT</name>
<evidence type="ECO:0000313" key="2">
    <source>
        <dbReference type="Proteomes" id="UP000503840"/>
    </source>
</evidence>
<sequence length="69" mass="7967">MRGNMDSKGTILWARGYAKGKALAVLELMEWPRRTRDWEWKEIDNVRFPVVNLDDSVPPDPVIEAMPTP</sequence>
<proteinExistence type="predicted"/>
<comment type="caution">
    <text evidence="1">The sequence shown here is derived from an EMBL/GenBank/DDBJ whole genome shotgun (WGS) entry which is preliminary data.</text>
</comment>
<protein>
    <submittedName>
        <fullName evidence="1">Uncharacterized protein</fullName>
    </submittedName>
</protein>
<dbReference type="Proteomes" id="UP000503840">
    <property type="component" value="Unassembled WGS sequence"/>
</dbReference>
<evidence type="ECO:0000313" key="1">
    <source>
        <dbReference type="EMBL" id="GFM33792.1"/>
    </source>
</evidence>
<accession>A0A7J0BKR5</accession>
<keyword evidence="2" id="KW-1185">Reference proteome</keyword>